<dbReference type="InterPro" id="IPR013216">
    <property type="entry name" value="Methyltransf_11"/>
</dbReference>
<evidence type="ECO:0000313" key="6">
    <source>
        <dbReference type="Proteomes" id="UP000316801"/>
    </source>
</evidence>
<keyword evidence="6" id="KW-1185">Reference proteome</keyword>
<dbReference type="SUPFAM" id="SSF53335">
    <property type="entry name" value="S-adenosyl-L-methionine-dependent methyltransferases"/>
    <property type="match status" value="1"/>
</dbReference>
<dbReference type="InterPro" id="IPR029063">
    <property type="entry name" value="SAM-dependent_MTases_sf"/>
</dbReference>
<protein>
    <submittedName>
        <fullName evidence="5">Class I SAM-dependent methyltransferase</fullName>
    </submittedName>
</protein>
<evidence type="ECO:0000256" key="2">
    <source>
        <dbReference type="ARBA" id="ARBA00022679"/>
    </source>
</evidence>
<evidence type="ECO:0000259" key="4">
    <source>
        <dbReference type="Pfam" id="PF08241"/>
    </source>
</evidence>
<dbReference type="PANTHER" id="PTHR43464:SF19">
    <property type="entry name" value="UBIQUINONE BIOSYNTHESIS O-METHYLTRANSFERASE, MITOCHONDRIAL"/>
    <property type="match status" value="1"/>
</dbReference>
<dbReference type="Proteomes" id="UP000316801">
    <property type="component" value="Unassembled WGS sequence"/>
</dbReference>
<organism evidence="5 6">
    <name type="scientific">Rhizobium straminoryzae</name>
    <dbReference type="NCBI Taxonomy" id="1387186"/>
    <lineage>
        <taxon>Bacteria</taxon>
        <taxon>Pseudomonadati</taxon>
        <taxon>Pseudomonadota</taxon>
        <taxon>Alphaproteobacteria</taxon>
        <taxon>Hyphomicrobiales</taxon>
        <taxon>Rhizobiaceae</taxon>
        <taxon>Rhizobium/Agrobacterium group</taxon>
        <taxon>Rhizobium</taxon>
    </lineage>
</organism>
<dbReference type="GO" id="GO:0032259">
    <property type="term" value="P:methylation"/>
    <property type="evidence" value="ECO:0007669"/>
    <property type="project" value="UniProtKB-KW"/>
</dbReference>
<dbReference type="Gene3D" id="3.40.50.150">
    <property type="entry name" value="Vaccinia Virus protein VP39"/>
    <property type="match status" value="1"/>
</dbReference>
<dbReference type="CDD" id="cd02440">
    <property type="entry name" value="AdoMet_MTases"/>
    <property type="match status" value="1"/>
</dbReference>
<feature type="domain" description="Methyltransferase type 11" evidence="4">
    <location>
        <begin position="47"/>
        <end position="140"/>
    </location>
</feature>
<proteinExistence type="predicted"/>
<dbReference type="GO" id="GO:0010420">
    <property type="term" value="F:polyprenyldihydroxybenzoate methyltransferase activity"/>
    <property type="evidence" value="ECO:0007669"/>
    <property type="project" value="TreeGrafter"/>
</dbReference>
<evidence type="ECO:0000313" key="5">
    <source>
        <dbReference type="EMBL" id="TRL40114.1"/>
    </source>
</evidence>
<accession>A0A549TDI4</accession>
<dbReference type="RefSeq" id="WP_143124521.1">
    <property type="nucleotide sequence ID" value="NZ_VJMG01000016.1"/>
</dbReference>
<evidence type="ECO:0000256" key="1">
    <source>
        <dbReference type="ARBA" id="ARBA00022603"/>
    </source>
</evidence>
<dbReference type="Pfam" id="PF08241">
    <property type="entry name" value="Methyltransf_11"/>
    <property type="match status" value="1"/>
</dbReference>
<keyword evidence="2 5" id="KW-0808">Transferase</keyword>
<keyword evidence="3" id="KW-0949">S-adenosyl-L-methionine</keyword>
<dbReference type="AlphaFoldDB" id="A0A549TDI4"/>
<sequence>MTDENGWDMSASAWVIAQGENGDFTRQFVLDPVIDAWLAGRSFASALDVGCGEGRFCRRLKARHGIVAVTGIDPTEPLLATARAKDPAGDYRLASAENLPFEDHRFDLTVSYLTLIDIPDIERAIAEMARVTAPGGTLLIANLNPFITASGGTAWVKDDSGAKRFVKVDRYLQEHSDWQAWRGIRILNHHRPLSRYMTLLLAAGLRLTRFDEPPAIGGPTEARAAYNRVPYAHVMEWTKA</sequence>
<name>A0A549TDI4_9HYPH</name>
<reference evidence="5 6" key="1">
    <citation type="submission" date="2019-07" db="EMBL/GenBank/DDBJ databases">
        <title>Ln-dependent methylotrophs.</title>
        <authorList>
            <person name="Tani A."/>
        </authorList>
    </citation>
    <scope>NUCLEOTIDE SEQUENCE [LARGE SCALE GENOMIC DNA]</scope>
    <source>
        <strain evidence="5 6">SM12</strain>
    </source>
</reference>
<dbReference type="PANTHER" id="PTHR43464">
    <property type="entry name" value="METHYLTRANSFERASE"/>
    <property type="match status" value="1"/>
</dbReference>
<evidence type="ECO:0000256" key="3">
    <source>
        <dbReference type="ARBA" id="ARBA00022691"/>
    </source>
</evidence>
<comment type="caution">
    <text evidence="5">The sequence shown here is derived from an EMBL/GenBank/DDBJ whole genome shotgun (WGS) entry which is preliminary data.</text>
</comment>
<dbReference type="EMBL" id="VJMG01000016">
    <property type="protein sequence ID" value="TRL40114.1"/>
    <property type="molecule type" value="Genomic_DNA"/>
</dbReference>
<keyword evidence="1 5" id="KW-0489">Methyltransferase</keyword>
<gene>
    <name evidence="5" type="ORF">FNA46_07545</name>
</gene>